<evidence type="ECO:0000256" key="7">
    <source>
        <dbReference type="ARBA" id="ARBA00022777"/>
    </source>
</evidence>
<evidence type="ECO:0000256" key="1">
    <source>
        <dbReference type="ARBA" id="ARBA00000085"/>
    </source>
</evidence>
<dbReference type="InterPro" id="IPR003594">
    <property type="entry name" value="HATPase_dom"/>
</dbReference>
<keyword evidence="10" id="KW-1133">Transmembrane helix</keyword>
<evidence type="ECO:0000256" key="4">
    <source>
        <dbReference type="ARBA" id="ARBA00022553"/>
    </source>
</evidence>
<dbReference type="Gene3D" id="6.10.340.10">
    <property type="match status" value="1"/>
</dbReference>
<keyword evidence="10" id="KW-0812">Transmembrane</keyword>
<feature type="transmembrane region" description="Helical" evidence="10">
    <location>
        <begin position="345"/>
        <end position="367"/>
    </location>
</feature>
<sequence length="677" mass="76751">MKKVSKKWIQILLLYNLVFFGVTLFFYKIVPVILCYPPNSIDNSFQVAINGLTYSQQYLAIVISSLILENMILIFSLLKINTMRNRLKTCKKEEATKLYYSFSKSILKIPNIIYFIQVIIPIIMIAATFSMLKGDLFITLKVCVLYFAILALIASIAYIFSIKIFKQILVDIFYEIIDSANIDSDFTKYVRRSSLKKVIFMVTVPMFTVTAFLIALTGYASIISETGDLTFRIYEQDLNNLSIESSISDQDEVSYLKEKLKEIPLQKDSDFYFILTPDGTSIAQNNQELSIFFLKYLDEIAPTQPQPNRTYDFYGDDSQGIVRTVSINGQDWTIGIRYNLVSNSILVGLLFIFAVLFIVNIVILYNFSNYIIDDINRVSKALLKISKNKNVDFNYKLPVISNDEIGDLVNAFNQIQTLTKNNIDQIHKNQDTLMERERLASLGQLIGGIAHNLKTPIMSISGAGEGLTDLIREYKESIQDPEVTVSDHLEIAQDMQNWVFKIKEYTEYMSDVITAVKGQAVTLSSDQNIQFNMDELLKRIDILMKHELKNALISLNIQNHVSNDIYLKGDVNSLVQVINNMISNSIQAYQGKTNETIELIVEKEDSKILISIKDHASGMTAEVKEKLFKEMITTKGKNGTGLGLFMSYSTVKAHFGGNILVDSQLGKGTTFIIVLPL</sequence>
<feature type="transmembrane region" description="Helical" evidence="10">
    <location>
        <begin position="12"/>
        <end position="34"/>
    </location>
</feature>
<comment type="caution">
    <text evidence="13">The sequence shown here is derived from an EMBL/GenBank/DDBJ whole genome shotgun (WGS) entry which is preliminary data.</text>
</comment>
<reference evidence="13" key="1">
    <citation type="submission" date="2020-10" db="EMBL/GenBank/DDBJ databases">
        <authorList>
            <person name="Gilroy R."/>
        </authorList>
    </citation>
    <scope>NUCLEOTIDE SEQUENCE</scope>
    <source>
        <strain evidence="13">CHK195-15760</strain>
    </source>
</reference>
<dbReference type="PROSITE" id="PS50885">
    <property type="entry name" value="HAMP"/>
    <property type="match status" value="1"/>
</dbReference>
<accession>A0A9D1M142</accession>
<keyword evidence="9" id="KW-0902">Two-component regulatory system</keyword>
<dbReference type="GO" id="GO:0000155">
    <property type="term" value="F:phosphorelay sensor kinase activity"/>
    <property type="evidence" value="ECO:0007669"/>
    <property type="project" value="InterPro"/>
</dbReference>
<dbReference type="SUPFAM" id="SSF47384">
    <property type="entry name" value="Homodimeric domain of signal transducing histidine kinase"/>
    <property type="match status" value="1"/>
</dbReference>
<keyword evidence="8" id="KW-0067">ATP-binding</keyword>
<reference evidence="13" key="2">
    <citation type="journal article" date="2021" name="PeerJ">
        <title>Extensive microbial diversity within the chicken gut microbiome revealed by metagenomics and culture.</title>
        <authorList>
            <person name="Gilroy R."/>
            <person name="Ravi A."/>
            <person name="Getino M."/>
            <person name="Pursley I."/>
            <person name="Horton D.L."/>
            <person name="Alikhan N.F."/>
            <person name="Baker D."/>
            <person name="Gharbi K."/>
            <person name="Hall N."/>
            <person name="Watson M."/>
            <person name="Adriaenssens E.M."/>
            <person name="Foster-Nyarko E."/>
            <person name="Jarju S."/>
            <person name="Secka A."/>
            <person name="Antonio M."/>
            <person name="Oren A."/>
            <person name="Chaudhuri R.R."/>
            <person name="La Ragione R."/>
            <person name="Hildebrand F."/>
            <person name="Pallen M.J."/>
        </authorList>
    </citation>
    <scope>NUCLEOTIDE SEQUENCE</scope>
    <source>
        <strain evidence="13">CHK195-15760</strain>
    </source>
</reference>
<dbReference type="SUPFAM" id="SSF55874">
    <property type="entry name" value="ATPase domain of HSP90 chaperone/DNA topoisomerase II/histidine kinase"/>
    <property type="match status" value="1"/>
</dbReference>
<dbReference type="GO" id="GO:0005524">
    <property type="term" value="F:ATP binding"/>
    <property type="evidence" value="ECO:0007669"/>
    <property type="project" value="UniProtKB-KW"/>
</dbReference>
<dbReference type="EMBL" id="DVNH01000034">
    <property type="protein sequence ID" value="HIU51940.1"/>
    <property type="molecule type" value="Genomic_DNA"/>
</dbReference>
<dbReference type="SMART" id="SM00387">
    <property type="entry name" value="HATPase_c"/>
    <property type="match status" value="1"/>
</dbReference>
<proteinExistence type="predicted"/>
<keyword evidence="7" id="KW-0418">Kinase</keyword>
<feature type="domain" description="Histidine kinase" evidence="11">
    <location>
        <begin position="448"/>
        <end position="677"/>
    </location>
</feature>
<keyword evidence="10" id="KW-0472">Membrane</keyword>
<dbReference type="PRINTS" id="PR00344">
    <property type="entry name" value="BCTRLSENSOR"/>
</dbReference>
<dbReference type="InterPro" id="IPR004358">
    <property type="entry name" value="Sig_transdc_His_kin-like_C"/>
</dbReference>
<dbReference type="Gene3D" id="1.10.287.130">
    <property type="match status" value="1"/>
</dbReference>
<evidence type="ECO:0000259" key="11">
    <source>
        <dbReference type="PROSITE" id="PS50109"/>
    </source>
</evidence>
<dbReference type="InterPro" id="IPR036097">
    <property type="entry name" value="HisK_dim/P_sf"/>
</dbReference>
<dbReference type="Pfam" id="PF00672">
    <property type="entry name" value="HAMP"/>
    <property type="match status" value="1"/>
</dbReference>
<comment type="catalytic activity">
    <reaction evidence="1">
        <text>ATP + protein L-histidine = ADP + protein N-phospho-L-histidine.</text>
        <dbReference type="EC" id="2.7.13.3"/>
    </reaction>
</comment>
<comment type="subcellular location">
    <subcellularLocation>
        <location evidence="2">Membrane</location>
    </subcellularLocation>
</comment>
<feature type="transmembrane region" description="Helical" evidence="10">
    <location>
        <begin position="112"/>
        <end position="132"/>
    </location>
</feature>
<dbReference type="InterPro" id="IPR005467">
    <property type="entry name" value="His_kinase_dom"/>
</dbReference>
<dbReference type="PANTHER" id="PTHR43065">
    <property type="entry name" value="SENSOR HISTIDINE KINASE"/>
    <property type="match status" value="1"/>
</dbReference>
<feature type="domain" description="HAMP" evidence="12">
    <location>
        <begin position="369"/>
        <end position="424"/>
    </location>
</feature>
<feature type="transmembrane region" description="Helical" evidence="10">
    <location>
        <begin position="138"/>
        <end position="160"/>
    </location>
</feature>
<evidence type="ECO:0000259" key="12">
    <source>
        <dbReference type="PROSITE" id="PS50885"/>
    </source>
</evidence>
<keyword evidence="6" id="KW-0547">Nucleotide-binding</keyword>
<dbReference type="GO" id="GO:0016020">
    <property type="term" value="C:membrane"/>
    <property type="evidence" value="ECO:0007669"/>
    <property type="project" value="UniProtKB-SubCell"/>
</dbReference>
<feature type="transmembrane region" description="Helical" evidence="10">
    <location>
        <begin position="58"/>
        <end position="78"/>
    </location>
</feature>
<dbReference type="CDD" id="cd00082">
    <property type="entry name" value="HisKA"/>
    <property type="match status" value="1"/>
</dbReference>
<keyword evidence="4" id="KW-0597">Phosphoprotein</keyword>
<dbReference type="Pfam" id="PF02518">
    <property type="entry name" value="HATPase_c"/>
    <property type="match status" value="1"/>
</dbReference>
<evidence type="ECO:0000256" key="5">
    <source>
        <dbReference type="ARBA" id="ARBA00022679"/>
    </source>
</evidence>
<dbReference type="PROSITE" id="PS50109">
    <property type="entry name" value="HIS_KIN"/>
    <property type="match status" value="1"/>
</dbReference>
<evidence type="ECO:0000313" key="14">
    <source>
        <dbReference type="Proteomes" id="UP000824093"/>
    </source>
</evidence>
<evidence type="ECO:0000256" key="3">
    <source>
        <dbReference type="ARBA" id="ARBA00012438"/>
    </source>
</evidence>
<feature type="transmembrane region" description="Helical" evidence="10">
    <location>
        <begin position="198"/>
        <end position="222"/>
    </location>
</feature>
<dbReference type="Proteomes" id="UP000824093">
    <property type="component" value="Unassembled WGS sequence"/>
</dbReference>
<keyword evidence="5" id="KW-0808">Transferase</keyword>
<name>A0A9D1M142_9FIRM</name>
<evidence type="ECO:0000256" key="2">
    <source>
        <dbReference type="ARBA" id="ARBA00004370"/>
    </source>
</evidence>
<organism evidence="13 14">
    <name type="scientific">Candidatus Merdicola faecigallinarum</name>
    <dbReference type="NCBI Taxonomy" id="2840862"/>
    <lineage>
        <taxon>Bacteria</taxon>
        <taxon>Bacillati</taxon>
        <taxon>Bacillota</taxon>
        <taxon>Clostridia</taxon>
        <taxon>Candidatus Merdicola</taxon>
    </lineage>
</organism>
<protein>
    <recommendedName>
        <fullName evidence="3">histidine kinase</fullName>
        <ecNumber evidence="3">2.7.13.3</ecNumber>
    </recommendedName>
</protein>
<dbReference type="InterPro" id="IPR036890">
    <property type="entry name" value="HATPase_C_sf"/>
</dbReference>
<evidence type="ECO:0000256" key="8">
    <source>
        <dbReference type="ARBA" id="ARBA00022840"/>
    </source>
</evidence>
<dbReference type="InterPro" id="IPR003661">
    <property type="entry name" value="HisK_dim/P_dom"/>
</dbReference>
<dbReference type="CDD" id="cd06225">
    <property type="entry name" value="HAMP"/>
    <property type="match status" value="1"/>
</dbReference>
<evidence type="ECO:0000256" key="10">
    <source>
        <dbReference type="SAM" id="Phobius"/>
    </source>
</evidence>
<evidence type="ECO:0000256" key="6">
    <source>
        <dbReference type="ARBA" id="ARBA00022741"/>
    </source>
</evidence>
<evidence type="ECO:0000256" key="9">
    <source>
        <dbReference type="ARBA" id="ARBA00023012"/>
    </source>
</evidence>
<dbReference type="Gene3D" id="3.30.565.10">
    <property type="entry name" value="Histidine kinase-like ATPase, C-terminal domain"/>
    <property type="match status" value="1"/>
</dbReference>
<gene>
    <name evidence="13" type="ORF">IAB70_04905</name>
</gene>
<dbReference type="EC" id="2.7.13.3" evidence="3"/>
<dbReference type="PANTHER" id="PTHR43065:SF10">
    <property type="entry name" value="PEROXIDE STRESS-ACTIVATED HISTIDINE KINASE MAK3"/>
    <property type="match status" value="1"/>
</dbReference>
<evidence type="ECO:0000313" key="13">
    <source>
        <dbReference type="EMBL" id="HIU51940.1"/>
    </source>
</evidence>
<dbReference type="AlphaFoldDB" id="A0A9D1M142"/>
<dbReference type="InterPro" id="IPR003660">
    <property type="entry name" value="HAMP_dom"/>
</dbReference>